<accession>A0A6H9Y940</accession>
<evidence type="ECO:0000313" key="2">
    <source>
        <dbReference type="Proteomes" id="UP000468735"/>
    </source>
</evidence>
<dbReference type="RefSeq" id="WP_151569264.1">
    <property type="nucleotide sequence ID" value="NZ_WBMT01000028.1"/>
</dbReference>
<dbReference type="Proteomes" id="UP000468735">
    <property type="component" value="Unassembled WGS sequence"/>
</dbReference>
<gene>
    <name evidence="1" type="ORF">F8566_43705</name>
</gene>
<sequence>MTVKLYSERGGQGEVLAALEETGTPPTALVWAASMTNDDDTKSVFLTTQYEGAAGFRDFHGAGTFDLPDLQPITHVTVKDKALYQPSDQQGA</sequence>
<dbReference type="EMBL" id="WBMT01000028">
    <property type="protein sequence ID" value="KAB2340825.1"/>
    <property type="molecule type" value="Genomic_DNA"/>
</dbReference>
<organism evidence="1 2">
    <name type="scientific">Actinomadura rudentiformis</name>
    <dbReference type="NCBI Taxonomy" id="359158"/>
    <lineage>
        <taxon>Bacteria</taxon>
        <taxon>Bacillati</taxon>
        <taxon>Actinomycetota</taxon>
        <taxon>Actinomycetes</taxon>
        <taxon>Streptosporangiales</taxon>
        <taxon>Thermomonosporaceae</taxon>
        <taxon>Actinomadura</taxon>
    </lineage>
</organism>
<keyword evidence="2" id="KW-1185">Reference proteome</keyword>
<name>A0A6H9Y940_9ACTN</name>
<reference evidence="1 2" key="1">
    <citation type="submission" date="2019-09" db="EMBL/GenBank/DDBJ databases">
        <title>Actinomadura physcomitrii sp. nov., a novel actinomycete isolated from moss [Physcomitrium sphaericum (Ludw) Fuernr].</title>
        <authorList>
            <person name="Zhuang X."/>
            <person name="Liu C."/>
        </authorList>
    </citation>
    <scope>NUCLEOTIDE SEQUENCE [LARGE SCALE GENOMIC DNA]</scope>
    <source>
        <strain evidence="1 2">HMC1</strain>
    </source>
</reference>
<dbReference type="AlphaFoldDB" id="A0A6H9Y940"/>
<dbReference type="OrthoDB" id="9858965at2"/>
<comment type="caution">
    <text evidence="1">The sequence shown here is derived from an EMBL/GenBank/DDBJ whole genome shotgun (WGS) entry which is preliminary data.</text>
</comment>
<protein>
    <submittedName>
        <fullName evidence="1">Uncharacterized protein</fullName>
    </submittedName>
</protein>
<proteinExistence type="predicted"/>
<evidence type="ECO:0000313" key="1">
    <source>
        <dbReference type="EMBL" id="KAB2340825.1"/>
    </source>
</evidence>